<dbReference type="Proteomes" id="UP000019483">
    <property type="component" value="Unassembled WGS sequence"/>
</dbReference>
<evidence type="ECO:0000313" key="4">
    <source>
        <dbReference type="Proteomes" id="UP000019483"/>
    </source>
</evidence>
<evidence type="ECO:0000259" key="2">
    <source>
        <dbReference type="PROSITE" id="PS51379"/>
    </source>
</evidence>
<feature type="domain" description="Flavodoxin-like" evidence="1">
    <location>
        <begin position="14"/>
        <end position="164"/>
    </location>
</feature>
<dbReference type="SUPFAM" id="SSF52218">
    <property type="entry name" value="Flavoproteins"/>
    <property type="match status" value="1"/>
</dbReference>
<dbReference type="PROSITE" id="PS50902">
    <property type="entry name" value="FLAVODOXIN_LIKE"/>
    <property type="match status" value="1"/>
</dbReference>
<evidence type="ECO:0000259" key="1">
    <source>
        <dbReference type="PROSITE" id="PS50902"/>
    </source>
</evidence>
<keyword evidence="4" id="KW-1185">Reference proteome</keyword>
<feature type="domain" description="4Fe-4S ferredoxin-type" evidence="2">
    <location>
        <begin position="201"/>
        <end position="226"/>
    </location>
</feature>
<dbReference type="PANTHER" id="PTHR38030:SF2">
    <property type="entry name" value="PROTOPORPHYRINOGEN IX DEHYDROGENASE [QUINONE]"/>
    <property type="match status" value="1"/>
</dbReference>
<dbReference type="Gene3D" id="3.40.50.360">
    <property type="match status" value="1"/>
</dbReference>
<dbReference type="InterPro" id="IPR029039">
    <property type="entry name" value="Flavoprotein-like_sf"/>
</dbReference>
<dbReference type="OrthoDB" id="73155at2157"/>
<dbReference type="Pfam" id="PF12724">
    <property type="entry name" value="Flavodoxin_5"/>
    <property type="match status" value="1"/>
</dbReference>
<dbReference type="RefSeq" id="WP_023845173.1">
    <property type="nucleotide sequence ID" value="NZ_AZAJ01000001.1"/>
</dbReference>
<dbReference type="Pfam" id="PF13237">
    <property type="entry name" value="Fer4_10"/>
    <property type="match status" value="1"/>
</dbReference>
<dbReference type="PANTHER" id="PTHR38030">
    <property type="entry name" value="PROTOPORPHYRINOGEN IX DEHYDROGENASE [MENAQUINONE]"/>
    <property type="match status" value="1"/>
</dbReference>
<dbReference type="PROSITE" id="PS00198">
    <property type="entry name" value="4FE4S_FER_1"/>
    <property type="match status" value="2"/>
</dbReference>
<dbReference type="InterPro" id="IPR017900">
    <property type="entry name" value="4Fe4S_Fe_S_CS"/>
</dbReference>
<dbReference type="InterPro" id="IPR001226">
    <property type="entry name" value="Flavodoxin_CS"/>
</dbReference>
<dbReference type="AlphaFoldDB" id="W9DWK8"/>
<reference evidence="3 4" key="1">
    <citation type="submission" date="2013-08" db="EMBL/GenBank/DDBJ databases">
        <authorList>
            <consortium name="DOE Joint Genome Institute"/>
            <person name="Eisen J."/>
            <person name="Huntemann M."/>
            <person name="Han J."/>
            <person name="Chen A."/>
            <person name="Kyrpides N."/>
            <person name="Mavromatis K."/>
            <person name="Markowitz V."/>
            <person name="Palaniappan K."/>
            <person name="Ivanova N."/>
            <person name="Schaumberg A."/>
            <person name="Pati A."/>
            <person name="Liolios K."/>
            <person name="Nordberg H.P."/>
            <person name="Cantor M.N."/>
            <person name="Hua S.X."/>
            <person name="Woyke T."/>
        </authorList>
    </citation>
    <scope>NUCLEOTIDE SEQUENCE [LARGE SCALE GENOMIC DNA]</scope>
    <source>
        <strain evidence="3 4">DSM 2278</strain>
    </source>
</reference>
<dbReference type="SUPFAM" id="SSF54862">
    <property type="entry name" value="4Fe-4S ferredoxins"/>
    <property type="match status" value="1"/>
</dbReference>
<dbReference type="InterPro" id="IPR047964">
    <property type="entry name" value="EFR1-like"/>
</dbReference>
<dbReference type="InterPro" id="IPR008254">
    <property type="entry name" value="Flavodoxin/NO_synth"/>
</dbReference>
<dbReference type="InterPro" id="IPR026816">
    <property type="entry name" value="Flavodoxin_dom"/>
</dbReference>
<feature type="domain" description="4Fe-4S ferredoxin-type" evidence="2">
    <location>
        <begin position="228"/>
        <end position="257"/>
    </location>
</feature>
<dbReference type="EMBL" id="AZAJ01000001">
    <property type="protein sequence ID" value="ETA68037.1"/>
    <property type="molecule type" value="Genomic_DNA"/>
</dbReference>
<gene>
    <name evidence="3" type="ORF">MettiDRAFT_1484</name>
</gene>
<dbReference type="Gene3D" id="3.30.70.20">
    <property type="match status" value="1"/>
</dbReference>
<organism evidence="3 4">
    <name type="scientific">Methanolobus tindarius DSM 2278</name>
    <dbReference type="NCBI Taxonomy" id="1090322"/>
    <lineage>
        <taxon>Archaea</taxon>
        <taxon>Methanobacteriati</taxon>
        <taxon>Methanobacteriota</taxon>
        <taxon>Stenosarchaea group</taxon>
        <taxon>Methanomicrobia</taxon>
        <taxon>Methanosarcinales</taxon>
        <taxon>Methanosarcinaceae</taxon>
        <taxon>Methanolobus</taxon>
    </lineage>
</organism>
<dbReference type="PROSITE" id="PS51379">
    <property type="entry name" value="4FE4S_FER_2"/>
    <property type="match status" value="2"/>
</dbReference>
<dbReference type="STRING" id="1090322.MettiDRAFT_1484"/>
<proteinExistence type="predicted"/>
<dbReference type="GO" id="GO:0009055">
    <property type="term" value="F:electron transfer activity"/>
    <property type="evidence" value="ECO:0007669"/>
    <property type="project" value="InterPro"/>
</dbReference>
<sequence length="284" mass="32521">MENMEKEDITPFNVIIVFFSATGNTRKIADTIKSKLSDLGVSVTQFDISSPKDRNKNISFSDYDAVFFGFPIYSLRAPRVCREWLMRQNGESKRCSVFFTYGGFGKEPAHYYIKELLEKRDFALVSTAEFLGAHTFNYSGWEAAQGRPDNSDMKVAEEYTVKTLERFRADKLTKVNDFEKPPYPVEQLDEAEKYRFRLITQLPTRDGKECCLCMQCEELCPTGSMDAVRGIVNPKSCIACFRCIASCPENVLHTNDIANSWENKLKMHNTSKEEIDGMESKIFL</sequence>
<dbReference type="InterPro" id="IPR052200">
    <property type="entry name" value="Protoporphyrinogen_IX_DH"/>
</dbReference>
<protein>
    <submittedName>
        <fullName evidence="3">Flavodoxin</fullName>
    </submittedName>
</protein>
<comment type="caution">
    <text evidence="3">The sequence shown here is derived from an EMBL/GenBank/DDBJ whole genome shotgun (WGS) entry which is preliminary data.</text>
</comment>
<dbReference type="PROSITE" id="PS00201">
    <property type="entry name" value="FLAVODOXIN"/>
    <property type="match status" value="1"/>
</dbReference>
<accession>W9DWK8</accession>
<dbReference type="InterPro" id="IPR017896">
    <property type="entry name" value="4Fe4S_Fe-S-bd"/>
</dbReference>
<name>W9DWK8_METTI</name>
<dbReference type="GO" id="GO:0006783">
    <property type="term" value="P:heme biosynthetic process"/>
    <property type="evidence" value="ECO:0007669"/>
    <property type="project" value="TreeGrafter"/>
</dbReference>
<dbReference type="GO" id="GO:0010181">
    <property type="term" value="F:FMN binding"/>
    <property type="evidence" value="ECO:0007669"/>
    <property type="project" value="InterPro"/>
</dbReference>
<dbReference type="GO" id="GO:0070819">
    <property type="term" value="F:menaquinone-dependent protoporphyrinogen oxidase activity"/>
    <property type="evidence" value="ECO:0007669"/>
    <property type="project" value="TreeGrafter"/>
</dbReference>
<evidence type="ECO:0000313" key="3">
    <source>
        <dbReference type="EMBL" id="ETA68037.1"/>
    </source>
</evidence>
<dbReference type="NCBIfam" id="NF038196">
    <property type="entry name" value="ferrodoxin_EFR1"/>
    <property type="match status" value="1"/>
</dbReference>